<accession>A0ABY1H987</accession>
<organism evidence="1 2">
    <name type="scientific">Moritella viscosa</name>
    <dbReference type="NCBI Taxonomy" id="80854"/>
    <lineage>
        <taxon>Bacteria</taxon>
        <taxon>Pseudomonadati</taxon>
        <taxon>Pseudomonadota</taxon>
        <taxon>Gammaproteobacteria</taxon>
        <taxon>Alteromonadales</taxon>
        <taxon>Moritellaceae</taxon>
        <taxon>Moritella</taxon>
    </lineage>
</organism>
<dbReference type="GeneID" id="61294446"/>
<name>A0ABY1H987_9GAMM</name>
<reference evidence="1 2" key="1">
    <citation type="submission" date="2016-11" db="EMBL/GenBank/DDBJ databases">
        <authorList>
            <person name="Klemetsen T."/>
        </authorList>
    </citation>
    <scope>NUCLEOTIDE SEQUENCE [LARGE SCALE GENOMIC DNA]</scope>
    <source>
        <strain evidence="1">MT 2528</strain>
    </source>
</reference>
<evidence type="ECO:0000313" key="2">
    <source>
        <dbReference type="Proteomes" id="UP000182660"/>
    </source>
</evidence>
<gene>
    <name evidence="1" type="ORF">MT2528_0777</name>
</gene>
<dbReference type="EMBL" id="FPLJ01000022">
    <property type="protein sequence ID" value="SGY85063.1"/>
    <property type="molecule type" value="Genomic_DNA"/>
</dbReference>
<dbReference type="RefSeq" id="WP_045112627.1">
    <property type="nucleotide sequence ID" value="NZ_CAWQZC010000101.1"/>
</dbReference>
<dbReference type="Pfam" id="PF23746">
    <property type="entry name" value="Gp41_Mu"/>
    <property type="match status" value="1"/>
</dbReference>
<keyword evidence="2" id="KW-1185">Reference proteome</keyword>
<evidence type="ECO:0000313" key="1">
    <source>
        <dbReference type="EMBL" id="SGY85063.1"/>
    </source>
</evidence>
<proteinExistence type="predicted"/>
<dbReference type="Proteomes" id="UP000182660">
    <property type="component" value="Unassembled WGS sequence"/>
</dbReference>
<comment type="caution">
    <text evidence="1">The sequence shown here is derived from an EMBL/GenBank/DDBJ whole genome shotgun (WGS) entry which is preliminary data.</text>
</comment>
<dbReference type="InterPro" id="IPR056974">
    <property type="entry name" value="Tail_Gp41-like"/>
</dbReference>
<sequence length="118" mass="12785">MAVITFELNDGLTISDVTHSEVTMRELSSGDVIDAQLASEKIVIMNDRPVVYTSDVLLGLELLRRQVESVGSYAGPLSIKDLRKLSPPDLTLLQLKADELDMALAEALAARGRTETTG</sequence>
<protein>
    <submittedName>
        <fullName evidence="1">Protein gp41</fullName>
    </submittedName>
</protein>